<dbReference type="EMBL" id="JADKPO010000066">
    <property type="protein sequence ID" value="MBF4770565.1"/>
    <property type="molecule type" value="Genomic_DNA"/>
</dbReference>
<organism evidence="5 6">
    <name type="scientific">Nocardioides agariphilus</name>
    <dbReference type="NCBI Taxonomy" id="433664"/>
    <lineage>
        <taxon>Bacteria</taxon>
        <taxon>Bacillati</taxon>
        <taxon>Actinomycetota</taxon>
        <taxon>Actinomycetes</taxon>
        <taxon>Propionibacteriales</taxon>
        <taxon>Nocardioidaceae</taxon>
        <taxon>Nocardioides</taxon>
    </lineage>
</organism>
<evidence type="ECO:0000256" key="1">
    <source>
        <dbReference type="ARBA" id="ARBA00022630"/>
    </source>
</evidence>
<dbReference type="Gene3D" id="3.30.43.10">
    <property type="entry name" value="Uridine Diphospho-n-acetylenolpyruvylglucosamine Reductase, domain 2"/>
    <property type="match status" value="1"/>
</dbReference>
<evidence type="ECO:0000313" key="6">
    <source>
        <dbReference type="Proteomes" id="UP000660668"/>
    </source>
</evidence>
<dbReference type="Pfam" id="PF00941">
    <property type="entry name" value="FAD_binding_5"/>
    <property type="match status" value="1"/>
</dbReference>
<dbReference type="SMART" id="SM01092">
    <property type="entry name" value="CO_deh_flav_C"/>
    <property type="match status" value="1"/>
</dbReference>
<dbReference type="InterPro" id="IPR002346">
    <property type="entry name" value="Mopterin_DH_FAD-bd"/>
</dbReference>
<protein>
    <submittedName>
        <fullName evidence="5">FAD binding domain-containing protein</fullName>
    </submittedName>
</protein>
<gene>
    <name evidence="5" type="ORF">ISU10_22570</name>
</gene>
<dbReference type="InterPro" id="IPR016167">
    <property type="entry name" value="FAD-bd_PCMH_sub1"/>
</dbReference>
<dbReference type="InterPro" id="IPR016169">
    <property type="entry name" value="FAD-bd_PCMH_sub2"/>
</dbReference>
<dbReference type="PANTHER" id="PTHR42659">
    <property type="entry name" value="XANTHINE DEHYDROGENASE SUBUNIT C-RELATED"/>
    <property type="match status" value="1"/>
</dbReference>
<dbReference type="PROSITE" id="PS51387">
    <property type="entry name" value="FAD_PCMH"/>
    <property type="match status" value="1"/>
</dbReference>
<dbReference type="RefSeq" id="WP_194698709.1">
    <property type="nucleotide sequence ID" value="NZ_JADKPO010000066.1"/>
</dbReference>
<comment type="caution">
    <text evidence="5">The sequence shown here is derived from an EMBL/GenBank/DDBJ whole genome shotgun (WGS) entry which is preliminary data.</text>
</comment>
<keyword evidence="2" id="KW-0274">FAD</keyword>
<keyword evidence="6" id="KW-1185">Reference proteome</keyword>
<dbReference type="SUPFAM" id="SSF55447">
    <property type="entry name" value="CO dehydrogenase flavoprotein C-terminal domain-like"/>
    <property type="match status" value="1"/>
</dbReference>
<keyword evidence="3" id="KW-0560">Oxidoreductase</keyword>
<accession>A0A930YRD7</accession>
<dbReference type="GO" id="GO:0071949">
    <property type="term" value="F:FAD binding"/>
    <property type="evidence" value="ECO:0007669"/>
    <property type="project" value="InterPro"/>
</dbReference>
<dbReference type="Pfam" id="PF03450">
    <property type="entry name" value="CO_deh_flav_C"/>
    <property type="match status" value="1"/>
</dbReference>
<keyword evidence="1" id="KW-0285">Flavoprotein</keyword>
<reference evidence="5" key="1">
    <citation type="submission" date="2020-11" db="EMBL/GenBank/DDBJ databases">
        <title>Nocardioides cynanchi sp. nov., isolated from soil of rhizosphere of Cynanchum wilfordii.</title>
        <authorList>
            <person name="Lee J.-S."/>
            <person name="Suh M.K."/>
            <person name="Kim J.-S."/>
        </authorList>
    </citation>
    <scope>NUCLEOTIDE SEQUENCE</scope>
    <source>
        <strain evidence="5">KCTC 19276</strain>
    </source>
</reference>
<evidence type="ECO:0000259" key="4">
    <source>
        <dbReference type="PROSITE" id="PS51387"/>
    </source>
</evidence>
<evidence type="ECO:0000256" key="3">
    <source>
        <dbReference type="ARBA" id="ARBA00023002"/>
    </source>
</evidence>
<proteinExistence type="predicted"/>
<dbReference type="InterPro" id="IPR036318">
    <property type="entry name" value="FAD-bd_PCMH-like_sf"/>
</dbReference>
<dbReference type="InterPro" id="IPR016166">
    <property type="entry name" value="FAD-bd_PCMH"/>
</dbReference>
<dbReference type="AlphaFoldDB" id="A0A930YRD7"/>
<evidence type="ECO:0000256" key="2">
    <source>
        <dbReference type="ARBA" id="ARBA00022827"/>
    </source>
</evidence>
<dbReference type="Gene3D" id="3.30.390.50">
    <property type="entry name" value="CO dehydrogenase flavoprotein, C-terminal domain"/>
    <property type="match status" value="1"/>
</dbReference>
<sequence>MRPEPHFFVPTSVEETVGLLSTPGSVAVAGGTWLAPQLKDRSVQPDSLVYLGRVPELRAERRDGGALQLGSCLTLQQLASSAQVSARTPLLGRVAGKIANPRIRSVATIGGSVALGDGRQDLLAVLLALGAKVQIQGPHGVREVSLDRLYDESGQALAAGELITGLVVAAEAARRVVYLRFAPGSAQDYLTVGVAVALTFGSDGVVSDARVALAGVAPRTILPAACAQQLVGRPLLPESIAAAADAAAEACTPRADRLGSADYKRAMARVWTRRALEGVGGPFAG</sequence>
<dbReference type="GO" id="GO:0016491">
    <property type="term" value="F:oxidoreductase activity"/>
    <property type="evidence" value="ECO:0007669"/>
    <property type="project" value="UniProtKB-KW"/>
</dbReference>
<dbReference type="InterPro" id="IPR036683">
    <property type="entry name" value="CO_DH_flav_C_dom_sf"/>
</dbReference>
<evidence type="ECO:0000313" key="5">
    <source>
        <dbReference type="EMBL" id="MBF4770565.1"/>
    </source>
</evidence>
<dbReference type="Gene3D" id="3.30.465.10">
    <property type="match status" value="1"/>
</dbReference>
<dbReference type="InterPro" id="IPR005107">
    <property type="entry name" value="CO_DH_flav_C"/>
</dbReference>
<dbReference type="InterPro" id="IPR051312">
    <property type="entry name" value="Diverse_Substr_Oxidored"/>
</dbReference>
<dbReference type="SUPFAM" id="SSF56176">
    <property type="entry name" value="FAD-binding/transporter-associated domain-like"/>
    <property type="match status" value="1"/>
</dbReference>
<dbReference type="Proteomes" id="UP000660668">
    <property type="component" value="Unassembled WGS sequence"/>
</dbReference>
<feature type="domain" description="FAD-binding PCMH-type" evidence="4">
    <location>
        <begin position="1"/>
        <end position="173"/>
    </location>
</feature>
<name>A0A930YRD7_9ACTN</name>
<dbReference type="PANTHER" id="PTHR42659:SF2">
    <property type="entry name" value="XANTHINE DEHYDROGENASE SUBUNIT C-RELATED"/>
    <property type="match status" value="1"/>
</dbReference>